<protein>
    <submittedName>
        <fullName evidence="1">Putative ovule protein</fullName>
    </submittedName>
</protein>
<reference evidence="1" key="1">
    <citation type="submission" date="2015-12" db="EMBL/GenBank/DDBJ databases">
        <title>Gene expression during late stages of embryo sac development: a critical building block for successful pollen-pistil interactions.</title>
        <authorList>
            <person name="Liu Y."/>
            <person name="Joly V."/>
            <person name="Sabar M."/>
            <person name="Matton D.P."/>
        </authorList>
    </citation>
    <scope>NUCLEOTIDE SEQUENCE</scope>
</reference>
<dbReference type="AlphaFoldDB" id="A0A0V0H754"/>
<accession>A0A0V0H754</accession>
<dbReference type="EMBL" id="GEDG01024751">
    <property type="protein sequence ID" value="JAP15737.1"/>
    <property type="molecule type" value="Transcribed_RNA"/>
</dbReference>
<proteinExistence type="predicted"/>
<sequence length="86" mass="9900">MEFDEYCSSHWIIHEKTVPETPPQHDGVTKRMNCLMVEKVTKHAQNGSSAKSFSDEAVQTSENLLLDQQKSINFTWLRYPGESLDE</sequence>
<organism evidence="1">
    <name type="scientific">Solanum chacoense</name>
    <name type="common">Chaco potato</name>
    <dbReference type="NCBI Taxonomy" id="4108"/>
    <lineage>
        <taxon>Eukaryota</taxon>
        <taxon>Viridiplantae</taxon>
        <taxon>Streptophyta</taxon>
        <taxon>Embryophyta</taxon>
        <taxon>Tracheophyta</taxon>
        <taxon>Spermatophyta</taxon>
        <taxon>Magnoliopsida</taxon>
        <taxon>eudicotyledons</taxon>
        <taxon>Gunneridae</taxon>
        <taxon>Pentapetalae</taxon>
        <taxon>asterids</taxon>
        <taxon>lamiids</taxon>
        <taxon>Solanales</taxon>
        <taxon>Solanaceae</taxon>
        <taxon>Solanoideae</taxon>
        <taxon>Solaneae</taxon>
        <taxon>Solanum</taxon>
    </lineage>
</organism>
<evidence type="ECO:0000313" key="1">
    <source>
        <dbReference type="EMBL" id="JAP15737.1"/>
    </source>
</evidence>
<name>A0A0V0H754_SOLCH</name>